<keyword evidence="2" id="KW-1185">Reference proteome</keyword>
<dbReference type="EMBL" id="AM920435">
    <property type="protein sequence ID" value="CAP85331.1"/>
    <property type="molecule type" value="Genomic_DNA"/>
</dbReference>
<accession>B6HER1</accession>
<evidence type="ECO:0000313" key="1">
    <source>
        <dbReference type="EMBL" id="CAP85331.1"/>
    </source>
</evidence>
<dbReference type="VEuPathDB" id="FungiDB:PCH_Pc20g00020"/>
<gene>
    <name evidence="1" type="ORF">Pc20g00020</name>
    <name evidence="1" type="ORF">PCH_Pc20g00020</name>
</gene>
<reference evidence="1 2" key="1">
    <citation type="journal article" date="2008" name="Nat. Biotechnol.">
        <title>Genome sequencing and analysis of the filamentous fungus Penicillium chrysogenum.</title>
        <authorList>
            <person name="van den Berg M.A."/>
            <person name="Albang R."/>
            <person name="Albermann K."/>
            <person name="Badger J.H."/>
            <person name="Daran J.-M."/>
            <person name="Driessen A.J.M."/>
            <person name="Garcia-Estrada C."/>
            <person name="Fedorova N.D."/>
            <person name="Harris D.M."/>
            <person name="Heijne W.H.M."/>
            <person name="Joardar V.S."/>
            <person name="Kiel J.A.K.W."/>
            <person name="Kovalchuk A."/>
            <person name="Martin J.F."/>
            <person name="Nierman W.C."/>
            <person name="Nijland J.G."/>
            <person name="Pronk J.T."/>
            <person name="Roubos J.A."/>
            <person name="van der Klei I.J."/>
            <person name="van Peij N.N.M.E."/>
            <person name="Veenhuis M."/>
            <person name="von Doehren H."/>
            <person name="Wagner C."/>
            <person name="Wortman J.R."/>
            <person name="Bovenberg R.A.L."/>
        </authorList>
    </citation>
    <scope>NUCLEOTIDE SEQUENCE [LARGE SCALE GENOMIC DNA]</scope>
    <source>
        <strain evidence="2">ATCC 28089 / DSM 1075 / NRRL 1951 / Wisconsin 54-1255</strain>
    </source>
</reference>
<evidence type="ECO:0000313" key="2">
    <source>
        <dbReference type="Proteomes" id="UP000000724"/>
    </source>
</evidence>
<proteinExistence type="predicted"/>
<organism evidence="1 2">
    <name type="scientific">Penicillium rubens (strain ATCC 28089 / DSM 1075 / NRRL 1951 / Wisconsin 54-1255)</name>
    <name type="common">Penicillium chrysogenum</name>
    <dbReference type="NCBI Taxonomy" id="500485"/>
    <lineage>
        <taxon>Eukaryota</taxon>
        <taxon>Fungi</taxon>
        <taxon>Dikarya</taxon>
        <taxon>Ascomycota</taxon>
        <taxon>Pezizomycotina</taxon>
        <taxon>Eurotiomycetes</taxon>
        <taxon>Eurotiomycetidae</taxon>
        <taxon>Eurotiales</taxon>
        <taxon>Aspergillaceae</taxon>
        <taxon>Penicillium</taxon>
        <taxon>Penicillium chrysogenum species complex</taxon>
    </lineage>
</organism>
<name>B6HER1_PENRW</name>
<protein>
    <submittedName>
        <fullName evidence="1">Uncharacterized protein</fullName>
    </submittedName>
</protein>
<dbReference type="OrthoDB" id="6162190at2759"/>
<dbReference type="HOGENOM" id="CLU_1704820_0_0_1"/>
<dbReference type="AlphaFoldDB" id="B6HER1"/>
<sequence>MGTDDHVRQYNAENSRYFSPHIRLHNPGGSGLAQGMLRVSSGLAQGWLKVGSRLAHGWLTVGSRLAHGWLRGMLRVSSGLAQGMLRVSSGSAQGWLKVGSRLAHGWLTVGSRLAHGWLTVGSGSINDHASINKELWHCHRVPAAQKSRSKNGKR</sequence>
<dbReference type="Proteomes" id="UP000000724">
    <property type="component" value="Contig Pc00c20"/>
</dbReference>